<dbReference type="Gene3D" id="3.30.40.10">
    <property type="entry name" value="Zinc/RING finger domain, C3HC4 (zinc finger)"/>
    <property type="match status" value="1"/>
</dbReference>
<evidence type="ECO:0000256" key="2">
    <source>
        <dbReference type="ARBA" id="ARBA00022692"/>
    </source>
</evidence>
<name>A0A3L6RUI9_PANMI</name>
<evidence type="ECO:0000256" key="3">
    <source>
        <dbReference type="ARBA" id="ARBA00022723"/>
    </source>
</evidence>
<keyword evidence="11" id="KW-1185">Reference proteome</keyword>
<keyword evidence="2 8" id="KW-0812">Transmembrane</keyword>
<dbReference type="EMBL" id="PQIB02000007">
    <property type="protein sequence ID" value="RLN08657.1"/>
    <property type="molecule type" value="Genomic_DNA"/>
</dbReference>
<sequence length="241" mass="25934">MAGLTRPVVFTTAGILLYLALQLGVAIWALFCACHSRRVAAEHAQEGGGGGGDGLTPEEVGELPCHEFKEERAAAGECTVCLEAFRAGDRCRVLPSAEVRARVPRGVRGLVAAQEPPVHLLTWKTVLLRRGPVRRRRDVNGAPRRHRGAAVPGYVAARPDSERIGAGDRCRVLPRCGHGFHAGCVDSWLRKSRQLPVCRAEAVDQRKDAGAVAEAATTVEVVTVKVNGNSAYLIEYVICLM</sequence>
<gene>
    <name evidence="10" type="ORF">C2845_PM11G26060</name>
</gene>
<dbReference type="PANTHER" id="PTHR46539:SF25">
    <property type="entry name" value="(WILD MALAYSIAN BANANA) HYPOTHETICAL PROTEIN"/>
    <property type="match status" value="1"/>
</dbReference>
<keyword evidence="4" id="KW-0863">Zinc-finger</keyword>
<keyword evidence="3" id="KW-0479">Metal-binding</keyword>
<evidence type="ECO:0000313" key="11">
    <source>
        <dbReference type="Proteomes" id="UP000275267"/>
    </source>
</evidence>
<dbReference type="GO" id="GO:0008270">
    <property type="term" value="F:zinc ion binding"/>
    <property type="evidence" value="ECO:0007669"/>
    <property type="project" value="UniProtKB-KW"/>
</dbReference>
<evidence type="ECO:0000256" key="7">
    <source>
        <dbReference type="ARBA" id="ARBA00023136"/>
    </source>
</evidence>
<evidence type="ECO:0000256" key="4">
    <source>
        <dbReference type="ARBA" id="ARBA00022771"/>
    </source>
</evidence>
<dbReference type="GO" id="GO:0016567">
    <property type="term" value="P:protein ubiquitination"/>
    <property type="evidence" value="ECO:0007669"/>
    <property type="project" value="UniProtKB-UniPathway"/>
</dbReference>
<evidence type="ECO:0000256" key="6">
    <source>
        <dbReference type="ARBA" id="ARBA00022989"/>
    </source>
</evidence>
<comment type="caution">
    <text evidence="10">The sequence shown here is derived from an EMBL/GenBank/DDBJ whole genome shotgun (WGS) entry which is preliminary data.</text>
</comment>
<dbReference type="Proteomes" id="UP000275267">
    <property type="component" value="Unassembled WGS sequence"/>
</dbReference>
<dbReference type="InterPro" id="IPR001841">
    <property type="entry name" value="Znf_RING"/>
</dbReference>
<dbReference type="Pfam" id="PF13639">
    <property type="entry name" value="zf-RING_2"/>
    <property type="match status" value="1"/>
</dbReference>
<dbReference type="UniPathway" id="UPA00143"/>
<dbReference type="SUPFAM" id="SSF57850">
    <property type="entry name" value="RING/U-box"/>
    <property type="match status" value="1"/>
</dbReference>
<comment type="subcellular location">
    <subcellularLocation>
        <location evidence="1">Membrane</location>
    </subcellularLocation>
</comment>
<dbReference type="GO" id="GO:0016020">
    <property type="term" value="C:membrane"/>
    <property type="evidence" value="ECO:0007669"/>
    <property type="project" value="UniProtKB-SubCell"/>
</dbReference>
<evidence type="ECO:0000256" key="8">
    <source>
        <dbReference type="SAM" id="Phobius"/>
    </source>
</evidence>
<dbReference type="AlphaFoldDB" id="A0A3L6RUI9"/>
<accession>A0A3L6RUI9</accession>
<dbReference type="STRING" id="4540.A0A3L6RUI9"/>
<keyword evidence="6 8" id="KW-1133">Transmembrane helix</keyword>
<evidence type="ECO:0000313" key="10">
    <source>
        <dbReference type="EMBL" id="RLN08657.1"/>
    </source>
</evidence>
<proteinExistence type="predicted"/>
<reference evidence="11" key="1">
    <citation type="journal article" date="2019" name="Nat. Commun.">
        <title>The genome of broomcorn millet.</title>
        <authorList>
            <person name="Zou C."/>
            <person name="Miki D."/>
            <person name="Li D."/>
            <person name="Tang Q."/>
            <person name="Xiao L."/>
            <person name="Rajput S."/>
            <person name="Deng P."/>
            <person name="Jia W."/>
            <person name="Huang R."/>
            <person name="Zhang M."/>
            <person name="Sun Y."/>
            <person name="Hu J."/>
            <person name="Fu X."/>
            <person name="Schnable P.S."/>
            <person name="Li F."/>
            <person name="Zhang H."/>
            <person name="Feng B."/>
            <person name="Zhu X."/>
            <person name="Liu R."/>
            <person name="Schnable J.C."/>
            <person name="Zhu J.-K."/>
            <person name="Zhang H."/>
        </authorList>
    </citation>
    <scope>NUCLEOTIDE SEQUENCE [LARGE SCALE GENOMIC DNA]</scope>
</reference>
<evidence type="ECO:0000256" key="1">
    <source>
        <dbReference type="ARBA" id="ARBA00004370"/>
    </source>
</evidence>
<dbReference type="PROSITE" id="PS51257">
    <property type="entry name" value="PROKAR_LIPOPROTEIN"/>
    <property type="match status" value="1"/>
</dbReference>
<protein>
    <submittedName>
        <fullName evidence="10">E3 ubiquitin-protein ligase EL5-like</fullName>
    </submittedName>
</protein>
<dbReference type="PANTHER" id="PTHR46539">
    <property type="entry name" value="E3 UBIQUITIN-PROTEIN LIGASE ATL42"/>
    <property type="match status" value="1"/>
</dbReference>
<keyword evidence="7 8" id="KW-0472">Membrane</keyword>
<feature type="transmembrane region" description="Helical" evidence="8">
    <location>
        <begin position="7"/>
        <end position="31"/>
    </location>
</feature>
<evidence type="ECO:0000259" key="9">
    <source>
        <dbReference type="Pfam" id="PF13639"/>
    </source>
</evidence>
<keyword evidence="5" id="KW-0862">Zinc</keyword>
<feature type="domain" description="RING-type" evidence="9">
    <location>
        <begin position="163"/>
        <end position="199"/>
    </location>
</feature>
<evidence type="ECO:0000256" key="5">
    <source>
        <dbReference type="ARBA" id="ARBA00022833"/>
    </source>
</evidence>
<organism evidence="10 11">
    <name type="scientific">Panicum miliaceum</name>
    <name type="common">Proso millet</name>
    <name type="synonym">Broomcorn millet</name>
    <dbReference type="NCBI Taxonomy" id="4540"/>
    <lineage>
        <taxon>Eukaryota</taxon>
        <taxon>Viridiplantae</taxon>
        <taxon>Streptophyta</taxon>
        <taxon>Embryophyta</taxon>
        <taxon>Tracheophyta</taxon>
        <taxon>Spermatophyta</taxon>
        <taxon>Magnoliopsida</taxon>
        <taxon>Liliopsida</taxon>
        <taxon>Poales</taxon>
        <taxon>Poaceae</taxon>
        <taxon>PACMAD clade</taxon>
        <taxon>Panicoideae</taxon>
        <taxon>Panicodae</taxon>
        <taxon>Paniceae</taxon>
        <taxon>Panicinae</taxon>
        <taxon>Panicum</taxon>
        <taxon>Panicum sect. Panicum</taxon>
    </lineage>
</organism>
<dbReference type="InterPro" id="IPR013083">
    <property type="entry name" value="Znf_RING/FYVE/PHD"/>
</dbReference>